<dbReference type="InterPro" id="IPR043502">
    <property type="entry name" value="DNA/RNA_pol_sf"/>
</dbReference>
<dbReference type="EMBL" id="AM425740">
    <property type="protein sequence ID" value="CAN64520.1"/>
    <property type="molecule type" value="Genomic_DNA"/>
</dbReference>
<keyword evidence="2" id="KW-0175">Coiled coil</keyword>
<evidence type="ECO:0000259" key="4">
    <source>
        <dbReference type="PROSITE" id="PS50158"/>
    </source>
</evidence>
<keyword evidence="1" id="KW-0862">Zinc</keyword>
<dbReference type="Pfam" id="PF00665">
    <property type="entry name" value="rve"/>
    <property type="match status" value="1"/>
</dbReference>
<protein>
    <recommendedName>
        <fullName evidence="7">Retrovirus-related Pol polyprotein from transposon TNT 1-94</fullName>
    </recommendedName>
</protein>
<dbReference type="SUPFAM" id="SSF57756">
    <property type="entry name" value="Retrovirus zinc finger-like domains"/>
    <property type="match status" value="1"/>
</dbReference>
<dbReference type="Pfam" id="PF14223">
    <property type="entry name" value="Retrotran_gag_2"/>
    <property type="match status" value="1"/>
</dbReference>
<keyword evidence="1" id="KW-0863">Zinc-finger</keyword>
<feature type="compositionally biased region" description="Basic and acidic residues" evidence="3">
    <location>
        <begin position="1060"/>
        <end position="1070"/>
    </location>
</feature>
<reference evidence="6" key="1">
    <citation type="journal article" date="2007" name="PLoS ONE">
        <title>The first genome sequence of an elite grapevine cultivar (Pinot noir Vitis vinifera L.): coping with a highly heterozygous genome.</title>
        <authorList>
            <person name="Velasco R."/>
            <person name="Zharkikh A."/>
            <person name="Troggio M."/>
            <person name="Cartwright D.A."/>
            <person name="Cestaro A."/>
            <person name="Pruss D."/>
            <person name="Pindo M."/>
            <person name="FitzGerald L.M."/>
            <person name="Vezzulli S."/>
            <person name="Reid J."/>
            <person name="Malacarne G."/>
            <person name="Iliev D."/>
            <person name="Coppola G."/>
            <person name="Wardell B."/>
            <person name="Micheletti D."/>
            <person name="Macalma T."/>
            <person name="Facci M."/>
            <person name="Mitchell J.T."/>
            <person name="Perazzolli M."/>
            <person name="Eldredge G."/>
            <person name="Gatto P."/>
            <person name="Oyzerski R."/>
            <person name="Moretto M."/>
            <person name="Gutin N."/>
            <person name="Stefanini M."/>
            <person name="Chen Y."/>
            <person name="Segala C."/>
            <person name="Davenport C."/>
            <person name="Dematte L."/>
            <person name="Mraz A."/>
            <person name="Battilana J."/>
            <person name="Stormo K."/>
            <person name="Costa F."/>
            <person name="Tao Q."/>
            <person name="Si-Ammour A."/>
            <person name="Harkins T."/>
            <person name="Lackey A."/>
            <person name="Perbost C."/>
            <person name="Taillon B."/>
            <person name="Stella A."/>
            <person name="Solovyev V."/>
            <person name="Fawcett J.A."/>
            <person name="Sterck L."/>
            <person name="Vandepoele K."/>
            <person name="Grando S.M."/>
            <person name="Toppo S."/>
            <person name="Moser C."/>
            <person name="Lanchbury J."/>
            <person name="Bogden R."/>
            <person name="Skolnick M."/>
            <person name="Sgaramella V."/>
            <person name="Bhatnagar S.K."/>
            <person name="Fontana P."/>
            <person name="Gutin A."/>
            <person name="Van de Peer Y."/>
            <person name="Salamini F."/>
            <person name="Viola R."/>
        </authorList>
    </citation>
    <scope>NUCLEOTIDE SEQUENCE</scope>
</reference>
<evidence type="ECO:0000259" key="5">
    <source>
        <dbReference type="PROSITE" id="PS50994"/>
    </source>
</evidence>
<feature type="compositionally biased region" description="Basic and acidic residues" evidence="3">
    <location>
        <begin position="477"/>
        <end position="490"/>
    </location>
</feature>
<feature type="region of interest" description="Disordered" evidence="3">
    <location>
        <begin position="1060"/>
        <end position="1081"/>
    </location>
</feature>
<dbReference type="InterPro" id="IPR013103">
    <property type="entry name" value="RVT_2"/>
</dbReference>
<feature type="coiled-coil region" evidence="2">
    <location>
        <begin position="322"/>
        <end position="386"/>
    </location>
</feature>
<evidence type="ECO:0000256" key="2">
    <source>
        <dbReference type="SAM" id="Coils"/>
    </source>
</evidence>
<dbReference type="CDD" id="cd09272">
    <property type="entry name" value="RNase_HI_RT_Ty1"/>
    <property type="match status" value="2"/>
</dbReference>
<dbReference type="SUPFAM" id="SSF53098">
    <property type="entry name" value="Ribonuclease H-like"/>
    <property type="match status" value="1"/>
</dbReference>
<dbReference type="InterPro" id="IPR036875">
    <property type="entry name" value="Znf_CCHC_sf"/>
</dbReference>
<dbReference type="SUPFAM" id="SSF56672">
    <property type="entry name" value="DNA/RNA polymerases"/>
    <property type="match status" value="1"/>
</dbReference>
<feature type="domain" description="Integrase catalytic" evidence="5">
    <location>
        <begin position="366"/>
        <end position="538"/>
    </location>
</feature>
<dbReference type="Pfam" id="PF00098">
    <property type="entry name" value="zf-CCHC"/>
    <property type="match status" value="1"/>
</dbReference>
<evidence type="ECO:0000256" key="3">
    <source>
        <dbReference type="SAM" id="MobiDB-lite"/>
    </source>
</evidence>
<evidence type="ECO:0008006" key="7">
    <source>
        <dbReference type="Google" id="ProtNLM"/>
    </source>
</evidence>
<dbReference type="GO" id="GO:0008270">
    <property type="term" value="F:zinc ion binding"/>
    <property type="evidence" value="ECO:0007669"/>
    <property type="project" value="UniProtKB-KW"/>
</dbReference>
<feature type="domain" description="CCHC-type" evidence="4">
    <location>
        <begin position="248"/>
        <end position="262"/>
    </location>
</feature>
<dbReference type="Gene3D" id="4.10.60.10">
    <property type="entry name" value="Zinc finger, CCHC-type"/>
    <property type="match status" value="1"/>
</dbReference>
<dbReference type="PANTHER" id="PTHR11439">
    <property type="entry name" value="GAG-POL-RELATED RETROTRANSPOSON"/>
    <property type="match status" value="1"/>
</dbReference>
<dbReference type="GO" id="GO:0003676">
    <property type="term" value="F:nucleic acid binding"/>
    <property type="evidence" value="ECO:0007669"/>
    <property type="project" value="InterPro"/>
</dbReference>
<dbReference type="Pfam" id="PF07727">
    <property type="entry name" value="RVT_2"/>
    <property type="match status" value="2"/>
</dbReference>
<accession>A5AFY0</accession>
<dbReference type="Gene3D" id="3.30.420.10">
    <property type="entry name" value="Ribonuclease H-like superfamily/Ribonuclease H"/>
    <property type="match status" value="1"/>
</dbReference>
<dbReference type="InterPro" id="IPR001584">
    <property type="entry name" value="Integrase_cat-core"/>
</dbReference>
<proteinExistence type="predicted"/>
<feature type="coiled-coil region" evidence="2">
    <location>
        <begin position="1195"/>
        <end position="1222"/>
    </location>
</feature>
<sequence length="1527" mass="178025">MTWYLQSTDLDVLDIIEDGPTFPTKLVDGVLVPKPKQEWNELNKRNFQLNAKAIFTLQCAMDRNEYNRICQCKLAKEIWRLLEITHERTNQVKESKINLLVHNYELFSMKENETIVEMITRFTDIVNGLEALEKTYKESENVMKILRSLPSKWHTKVTAIQEAKDLTKLPMEELIGSLMTYEINLTKKLQEGEDKKKKTLITRKLNKYMRGERFRGRKFTSRRYPSKKESSSHGDNKEKWKEKRDLICFKCKKSGHIKYDCPLYKSEAKRRMKKEMMATWSESEESSEEENEKEVANMCFMVIDDLDEVNSNFSAEDMHDVFEELYEDFEKLSLKNNSLKKKIQELEKELEEVKEKFSIVEISKTHLEKENEILRSENEILKKKNEWTPSLGGKYYAFVIVDDFSRYTWVLFLSQTNEAFYEFSKFCNKVQNEKGFTITCVRSDHGREFENIDFEDYCNEHGLKTSMGKLQIEDRRQQEEIVEDPKKEESPLALPPPQQVQDALVDENWMIAMQEELNQFERSEVWELVPIPQNQSVIGTRWVFRNKMDENDIIIRNKARLVAQGFHQEEGIDYEETFAPVARLEAIRMLLAFACFKDFVLYQMDVKSAFLNGFINEEIYVEQPLDFQKNDMLLLQIYVDDIIFGATNVSLCEEFSKCMHSEFEMSMMGELNFFLGLQIKQLKEGTFINQAKYIRDLLKRFNMEEAKTMKTPMSSSIKLDKDEKGKSIKSTMYRGMIGFLLYLTVSRPDIMYSVCLCARFHSCPKESHLSVVKRILRYLKRTMHIGLWYPKGDNFELIGFSDVDFVGCKVERKSTSGTCHFLGHSLVSWHNLVQHSRTKYIEIRHHFLKDHAQKGDITLEFPHLHTFSPFFILWMAPRRETGTSKAQGKRPAEPSQPEQTEARQKARYDTVLFNSVEDYQRYKQKFAQRKVVPRRSLKGLFNRMGWLPVVTISEPIFPTLVRGFYSRVTYGLRGSVMSTIRGIDIKLSPESIYHILNIPSVGLWVYKAKMWPTVSGFEPKEAIQRRWIHIGYLMMMHMISCIESTTQSLGRMKFEKAPDGSWIRRSEQQARDQGQMHPRAEEEAKIREMEDGLDPQRDFEQRGLELDILPPPQLEGIHVEATFLEPMMIEPSYTVGPSSQPSFTELPHTKLPSQAPHVLDHAPWMDVSAQISSLGTHIEELTLVHDTHFYSMQIFECIEERMDQQQATFEHLQQSIDHIESRQASFWGQKGSTDRGYAQPIEEPVDWLRNRSTGCGRPVEEGQKPSLSPSSLLFLNEVFLLLVEVWSRTSRGPIEATPNKLSIGSKADLARSSVLTCLSAARVYEKTKSVTLRSRYKRILGMEIQRDRSKRILRLSQKSYISKVLSRFEMNNVKTMSTPLGQHFRLSITQAPETHEEKKFMEMIPYASMMGSVMYTMLEGFVNVDYARNIDTKKSLTGYVFIVFGGVMSWKANLQLVVAISTTEVEYMAMTEVVKEAIWLKGIIEELGMYRGKVIVYCDNQSPIHLAKNQFFHKRSKHIDVRLHTTC</sequence>
<evidence type="ECO:0000313" key="6">
    <source>
        <dbReference type="EMBL" id="CAN64520.1"/>
    </source>
</evidence>
<dbReference type="InterPro" id="IPR012337">
    <property type="entry name" value="RNaseH-like_sf"/>
</dbReference>
<dbReference type="SMART" id="SM00343">
    <property type="entry name" value="ZnF_C2HC"/>
    <property type="match status" value="1"/>
</dbReference>
<gene>
    <name evidence="6" type="ORF">VITISV_030941</name>
</gene>
<dbReference type="PROSITE" id="PS50158">
    <property type="entry name" value="ZF_CCHC"/>
    <property type="match status" value="1"/>
</dbReference>
<name>A5AFY0_VITVI</name>
<dbReference type="GO" id="GO:0015074">
    <property type="term" value="P:DNA integration"/>
    <property type="evidence" value="ECO:0007669"/>
    <property type="project" value="InterPro"/>
</dbReference>
<dbReference type="InterPro" id="IPR001878">
    <property type="entry name" value="Znf_CCHC"/>
</dbReference>
<dbReference type="PANTHER" id="PTHR11439:SF483">
    <property type="entry name" value="PEPTIDE SYNTHASE GLIP-LIKE, PUTATIVE (AFU_ORTHOLOGUE AFUA_3G12920)-RELATED"/>
    <property type="match status" value="1"/>
</dbReference>
<keyword evidence="1" id="KW-0479">Metal-binding</keyword>
<dbReference type="PROSITE" id="PS50994">
    <property type="entry name" value="INTEGRASE"/>
    <property type="match status" value="1"/>
</dbReference>
<dbReference type="InterPro" id="IPR036397">
    <property type="entry name" value="RNaseH_sf"/>
</dbReference>
<feature type="region of interest" description="Disordered" evidence="3">
    <location>
        <begin position="882"/>
        <end position="904"/>
    </location>
</feature>
<feature type="region of interest" description="Disordered" evidence="3">
    <location>
        <begin position="477"/>
        <end position="496"/>
    </location>
</feature>
<evidence type="ECO:0000256" key="1">
    <source>
        <dbReference type="PROSITE-ProRule" id="PRU00047"/>
    </source>
</evidence>
<organism evidence="6">
    <name type="scientific">Vitis vinifera</name>
    <name type="common">Grape</name>
    <dbReference type="NCBI Taxonomy" id="29760"/>
    <lineage>
        <taxon>Eukaryota</taxon>
        <taxon>Viridiplantae</taxon>
        <taxon>Streptophyta</taxon>
        <taxon>Embryophyta</taxon>
        <taxon>Tracheophyta</taxon>
        <taxon>Spermatophyta</taxon>
        <taxon>Magnoliopsida</taxon>
        <taxon>eudicotyledons</taxon>
        <taxon>Gunneridae</taxon>
        <taxon>Pentapetalae</taxon>
        <taxon>rosids</taxon>
        <taxon>Vitales</taxon>
        <taxon>Vitaceae</taxon>
        <taxon>Viteae</taxon>
        <taxon>Vitis</taxon>
    </lineage>
</organism>